<organism evidence="3 4">
    <name type="scientific">Yoonia maricola</name>
    <dbReference type="NCBI Taxonomy" id="420999"/>
    <lineage>
        <taxon>Bacteria</taxon>
        <taxon>Pseudomonadati</taxon>
        <taxon>Pseudomonadota</taxon>
        <taxon>Alphaproteobacteria</taxon>
        <taxon>Rhodobacterales</taxon>
        <taxon>Paracoccaceae</taxon>
        <taxon>Yoonia</taxon>
    </lineage>
</organism>
<dbReference type="NCBIfam" id="TIGR00254">
    <property type="entry name" value="GGDEF"/>
    <property type="match status" value="1"/>
</dbReference>
<dbReference type="SMART" id="SM00267">
    <property type="entry name" value="GGDEF"/>
    <property type="match status" value="1"/>
</dbReference>
<proteinExistence type="predicted"/>
<keyword evidence="1" id="KW-1133">Transmembrane helix</keyword>
<gene>
    <name evidence="3" type="ORF">BC777_1128</name>
</gene>
<sequence>MTGTALRGKPPQQQAQRLARHIFVMSVVNGIVTIAVIVGLAIWLAGQANMQERATSQTLFETALRAELDKVVISTRDYAYGDYAVELMSERQTDEIYEIFGTGATTSTTFDFIYLLDTNGSPLYAYQSGGTGSDMAIIDPQLSADLYAKIADVPMMHHVVASHFAYEGEHLAAVSATRMRPDNNSGRSASDFPIMIAGTRLTQDRLDHIARGLLLTDVDLNAAKPQIAFGRQAKIGPQASLNLRGIDGAPIAELAWTARRPGQALLNTTLPIVLALAALTFLTTLLVGRNASAQTAALLEQRQIARTDRLTGFINRAGLEDIIVSPAIKDAIAKGTVAIIYLDLNNFKKLNDTEGHDAGDMALKIFAERVNGALRNDDIIVRVGGDEFICVLVDDHPASTAEKIANRIKDATSPPLRIGENAHAITPSIGIAVGSPNLRWQDLQKNADRAMYHAKTSGTTDPVFYSDNVRQMARHKTRKLG</sequence>
<dbReference type="CDD" id="cd01949">
    <property type="entry name" value="GGDEF"/>
    <property type="match status" value="1"/>
</dbReference>
<name>A0A2M8WMY4_9RHOB</name>
<protein>
    <submittedName>
        <fullName evidence="3">Diguanylate cyclase (GGDEF)-like protein</fullName>
    </submittedName>
</protein>
<evidence type="ECO:0000256" key="1">
    <source>
        <dbReference type="SAM" id="Phobius"/>
    </source>
</evidence>
<evidence type="ECO:0000259" key="2">
    <source>
        <dbReference type="PROSITE" id="PS50887"/>
    </source>
</evidence>
<dbReference type="InterPro" id="IPR052163">
    <property type="entry name" value="DGC-Regulatory_Protein"/>
</dbReference>
<evidence type="ECO:0000313" key="4">
    <source>
        <dbReference type="Proteomes" id="UP000228531"/>
    </source>
</evidence>
<dbReference type="InterPro" id="IPR007892">
    <property type="entry name" value="CHASE4"/>
</dbReference>
<dbReference type="AlphaFoldDB" id="A0A2M8WMY4"/>
<dbReference type="PROSITE" id="PS50887">
    <property type="entry name" value="GGDEF"/>
    <property type="match status" value="1"/>
</dbReference>
<comment type="caution">
    <text evidence="3">The sequence shown here is derived from an EMBL/GenBank/DDBJ whole genome shotgun (WGS) entry which is preliminary data.</text>
</comment>
<accession>A0A2M8WMY4</accession>
<dbReference type="InterPro" id="IPR043128">
    <property type="entry name" value="Rev_trsase/Diguanyl_cyclase"/>
</dbReference>
<dbReference type="EMBL" id="PGTY01000001">
    <property type="protein sequence ID" value="PJI92283.1"/>
    <property type="molecule type" value="Genomic_DNA"/>
</dbReference>
<dbReference type="Pfam" id="PF05228">
    <property type="entry name" value="CHASE4"/>
    <property type="match status" value="1"/>
</dbReference>
<dbReference type="Gene3D" id="3.30.70.270">
    <property type="match status" value="1"/>
</dbReference>
<dbReference type="Pfam" id="PF00990">
    <property type="entry name" value="GGDEF"/>
    <property type="match status" value="1"/>
</dbReference>
<keyword evidence="1" id="KW-0472">Membrane</keyword>
<keyword evidence="1" id="KW-0812">Transmembrane</keyword>
<dbReference type="PANTHER" id="PTHR46663">
    <property type="entry name" value="DIGUANYLATE CYCLASE DGCT-RELATED"/>
    <property type="match status" value="1"/>
</dbReference>
<dbReference type="SUPFAM" id="SSF55073">
    <property type="entry name" value="Nucleotide cyclase"/>
    <property type="match status" value="1"/>
</dbReference>
<reference evidence="3 4" key="1">
    <citation type="submission" date="2017-11" db="EMBL/GenBank/DDBJ databases">
        <title>Genomic Encyclopedia of Archaeal and Bacterial Type Strains, Phase II (KMG-II): From Individual Species to Whole Genera.</title>
        <authorList>
            <person name="Goeker M."/>
        </authorList>
    </citation>
    <scope>NUCLEOTIDE SEQUENCE [LARGE SCALE GENOMIC DNA]</scope>
    <source>
        <strain evidence="3 4">DSM 29128</strain>
    </source>
</reference>
<dbReference type="RefSeq" id="WP_168769082.1">
    <property type="nucleotide sequence ID" value="NZ_PGTY01000001.1"/>
</dbReference>
<dbReference type="PANTHER" id="PTHR46663:SF4">
    <property type="entry name" value="DIGUANYLATE CYCLASE DGCT-RELATED"/>
    <property type="match status" value="1"/>
</dbReference>
<feature type="domain" description="GGDEF" evidence="2">
    <location>
        <begin position="335"/>
        <end position="467"/>
    </location>
</feature>
<dbReference type="InterPro" id="IPR029787">
    <property type="entry name" value="Nucleotide_cyclase"/>
</dbReference>
<dbReference type="Proteomes" id="UP000228531">
    <property type="component" value="Unassembled WGS sequence"/>
</dbReference>
<feature type="transmembrane region" description="Helical" evidence="1">
    <location>
        <begin position="21"/>
        <end position="46"/>
    </location>
</feature>
<dbReference type="InterPro" id="IPR000160">
    <property type="entry name" value="GGDEF_dom"/>
</dbReference>
<evidence type="ECO:0000313" key="3">
    <source>
        <dbReference type="EMBL" id="PJI92283.1"/>
    </source>
</evidence>
<keyword evidence="4" id="KW-1185">Reference proteome</keyword>